<accession>A0ABP8BZ60</accession>
<gene>
    <name evidence="1" type="ORF">GCM10022291_01670</name>
</gene>
<protein>
    <submittedName>
        <fullName evidence="1">Uncharacterized protein</fullName>
    </submittedName>
</protein>
<name>A0ABP8BZ60_9FLAO</name>
<proteinExistence type="predicted"/>
<evidence type="ECO:0000313" key="1">
    <source>
        <dbReference type="EMBL" id="GAA4230765.1"/>
    </source>
</evidence>
<dbReference type="RefSeq" id="WP_344785995.1">
    <property type="nucleotide sequence ID" value="NZ_BAABCA010000001.1"/>
</dbReference>
<dbReference type="Proteomes" id="UP001501496">
    <property type="component" value="Unassembled WGS sequence"/>
</dbReference>
<organism evidence="1 2">
    <name type="scientific">Postechiella marina</name>
    <dbReference type="NCBI Taxonomy" id="943941"/>
    <lineage>
        <taxon>Bacteria</taxon>
        <taxon>Pseudomonadati</taxon>
        <taxon>Bacteroidota</taxon>
        <taxon>Flavobacteriia</taxon>
        <taxon>Flavobacteriales</taxon>
        <taxon>Flavobacteriaceae</taxon>
        <taxon>Postechiella</taxon>
    </lineage>
</organism>
<evidence type="ECO:0000313" key="2">
    <source>
        <dbReference type="Proteomes" id="UP001501496"/>
    </source>
</evidence>
<sequence>MPDRYRLIYSQDFGASQAIRDFEITDDNAWKITDDKAGNSLELFGKSNYELHVRLSFNIALLKNVGLGDL</sequence>
<reference evidence="2" key="1">
    <citation type="journal article" date="2019" name="Int. J. Syst. Evol. Microbiol.">
        <title>The Global Catalogue of Microorganisms (GCM) 10K type strain sequencing project: providing services to taxonomists for standard genome sequencing and annotation.</title>
        <authorList>
            <consortium name="The Broad Institute Genomics Platform"/>
            <consortium name="The Broad Institute Genome Sequencing Center for Infectious Disease"/>
            <person name="Wu L."/>
            <person name="Ma J."/>
        </authorList>
    </citation>
    <scope>NUCLEOTIDE SEQUENCE [LARGE SCALE GENOMIC DNA]</scope>
    <source>
        <strain evidence="2">JCM 17630</strain>
    </source>
</reference>
<keyword evidence="2" id="KW-1185">Reference proteome</keyword>
<comment type="caution">
    <text evidence="1">The sequence shown here is derived from an EMBL/GenBank/DDBJ whole genome shotgun (WGS) entry which is preliminary data.</text>
</comment>
<dbReference type="EMBL" id="BAABCA010000001">
    <property type="protein sequence ID" value="GAA4230765.1"/>
    <property type="molecule type" value="Genomic_DNA"/>
</dbReference>